<comment type="caution">
    <text evidence="1">The sequence shown here is derived from an EMBL/GenBank/DDBJ whole genome shotgun (WGS) entry which is preliminary data.</text>
</comment>
<keyword evidence="2" id="KW-1185">Reference proteome</keyword>
<sequence>MATLREAGKPLCIADLQPSPVDDSQNAAIAIGSLEKVISDYDHQLAKATLEIETDEEHVAAAIQVARKSEIENPGLVVKLREASRLPKYQPDYDFSLGPTPLVEDVLKQVHPIRTVVRVLRGHGLMSLSDGKTDEAVLDAIAILRWSEHLAKEPLMVNYLVSVALFGEAADLAASCIYAEDASLEMRSELVRMFEDTPLADHFAKTLDTELAFGISSFDSFPLSRFQFMLGELSDYIDVFSEMKSIAKMPTGLAPSTSPKEGLFTALAWPSFASSLASLRRSQAKARALQILATWQTLGSDTAISIDDLGLPESVCTDPFDGSSMKLTVVGDSIAIYAVGQDMVDNDGSVDDERDIGISP</sequence>
<protein>
    <submittedName>
        <fullName evidence="1">Uncharacterized protein</fullName>
    </submittedName>
</protein>
<evidence type="ECO:0000313" key="1">
    <source>
        <dbReference type="EMBL" id="TWT82945.1"/>
    </source>
</evidence>
<dbReference type="Proteomes" id="UP000315010">
    <property type="component" value="Unassembled WGS sequence"/>
</dbReference>
<gene>
    <name evidence="1" type="ORF">CA13_44080</name>
</gene>
<organism evidence="1 2">
    <name type="scientific">Novipirellula herctigrandis</name>
    <dbReference type="NCBI Taxonomy" id="2527986"/>
    <lineage>
        <taxon>Bacteria</taxon>
        <taxon>Pseudomonadati</taxon>
        <taxon>Planctomycetota</taxon>
        <taxon>Planctomycetia</taxon>
        <taxon>Pirellulales</taxon>
        <taxon>Pirellulaceae</taxon>
        <taxon>Novipirellula</taxon>
    </lineage>
</organism>
<name>A0A5C5Z6U2_9BACT</name>
<proteinExistence type="predicted"/>
<dbReference type="AlphaFoldDB" id="A0A5C5Z6U2"/>
<evidence type="ECO:0000313" key="2">
    <source>
        <dbReference type="Proteomes" id="UP000315010"/>
    </source>
</evidence>
<reference evidence="1 2" key="1">
    <citation type="submission" date="2019-02" db="EMBL/GenBank/DDBJ databases">
        <title>Deep-cultivation of Planctomycetes and their phenomic and genomic characterization uncovers novel biology.</title>
        <authorList>
            <person name="Wiegand S."/>
            <person name="Jogler M."/>
            <person name="Boedeker C."/>
            <person name="Pinto D."/>
            <person name="Vollmers J."/>
            <person name="Rivas-Marin E."/>
            <person name="Kohn T."/>
            <person name="Peeters S.H."/>
            <person name="Heuer A."/>
            <person name="Rast P."/>
            <person name="Oberbeckmann S."/>
            <person name="Bunk B."/>
            <person name="Jeske O."/>
            <person name="Meyerdierks A."/>
            <person name="Storesund J.E."/>
            <person name="Kallscheuer N."/>
            <person name="Luecker S."/>
            <person name="Lage O.M."/>
            <person name="Pohl T."/>
            <person name="Merkel B.J."/>
            <person name="Hornburger P."/>
            <person name="Mueller R.-W."/>
            <person name="Bruemmer F."/>
            <person name="Labrenz M."/>
            <person name="Spormann A.M."/>
            <person name="Op Den Camp H."/>
            <person name="Overmann J."/>
            <person name="Amann R."/>
            <person name="Jetten M.S.M."/>
            <person name="Mascher T."/>
            <person name="Medema M.H."/>
            <person name="Devos D.P."/>
            <person name="Kaster A.-K."/>
            <person name="Ovreas L."/>
            <person name="Rohde M."/>
            <person name="Galperin M.Y."/>
            <person name="Jogler C."/>
        </authorList>
    </citation>
    <scope>NUCLEOTIDE SEQUENCE [LARGE SCALE GENOMIC DNA]</scope>
    <source>
        <strain evidence="1 2">CA13</strain>
    </source>
</reference>
<dbReference type="EMBL" id="SJPJ01000001">
    <property type="protein sequence ID" value="TWT82945.1"/>
    <property type="molecule type" value="Genomic_DNA"/>
</dbReference>
<accession>A0A5C5Z6U2</accession>